<reference evidence="2" key="1">
    <citation type="submission" date="2019-02" db="EMBL/GenBank/DDBJ databases">
        <authorList>
            <person name="Gruber-Vodicka R. H."/>
            <person name="Seah K. B. B."/>
        </authorList>
    </citation>
    <scope>NUCLEOTIDE SEQUENCE</scope>
    <source>
        <strain evidence="2">BECK_DK161</strain>
        <strain evidence="3">BECK_DK47</strain>
    </source>
</reference>
<proteinExistence type="predicted"/>
<sequence length="165" mass="18492">MDRNAPPPIRMELGTSWPLALLLGVAHGGAFLCLMATGLAGPVKILLGILIGGSLFLTLCEHAFRCSHSAITTLSWTEEDIWRLRMRDGQAVPVRQAPPREPPSGRTGFPFRTRNLSAYARPYVVVLRFRTERGGARSVVLHPGMVDDTDMLRRLRIRLRFRYGR</sequence>
<evidence type="ECO:0000313" key="3">
    <source>
        <dbReference type="EMBL" id="VFJ53885.1"/>
    </source>
</evidence>
<evidence type="ECO:0000256" key="1">
    <source>
        <dbReference type="SAM" id="Phobius"/>
    </source>
</evidence>
<gene>
    <name evidence="3" type="ORF">BECKDK2373B_GA0170837_104413</name>
    <name evidence="2" type="ORF">BECKDK2373C_GA0170839_103316</name>
</gene>
<evidence type="ECO:0000313" key="2">
    <source>
        <dbReference type="EMBL" id="VFJ51888.1"/>
    </source>
</evidence>
<organism evidence="2">
    <name type="scientific">Candidatus Kentrum sp. DK</name>
    <dbReference type="NCBI Taxonomy" id="2126562"/>
    <lineage>
        <taxon>Bacteria</taxon>
        <taxon>Pseudomonadati</taxon>
        <taxon>Pseudomonadota</taxon>
        <taxon>Gammaproteobacteria</taxon>
        <taxon>Candidatus Kentrum</taxon>
    </lineage>
</organism>
<accession>A0A450SG20</accession>
<dbReference type="EMBL" id="CAADEY010000033">
    <property type="protein sequence ID" value="VFJ51888.1"/>
    <property type="molecule type" value="Genomic_DNA"/>
</dbReference>
<feature type="transmembrane region" description="Helical" evidence="1">
    <location>
        <begin position="45"/>
        <end position="64"/>
    </location>
</feature>
<feature type="transmembrane region" description="Helical" evidence="1">
    <location>
        <begin position="20"/>
        <end position="39"/>
    </location>
</feature>
<keyword evidence="1" id="KW-0472">Membrane</keyword>
<evidence type="ECO:0008006" key="4">
    <source>
        <dbReference type="Google" id="ProtNLM"/>
    </source>
</evidence>
<dbReference type="AlphaFoldDB" id="A0A450SG20"/>
<keyword evidence="1" id="KW-1133">Transmembrane helix</keyword>
<keyword evidence="1" id="KW-0812">Transmembrane</keyword>
<protein>
    <recommendedName>
        <fullName evidence="4">Toxin CptA</fullName>
    </recommendedName>
</protein>
<dbReference type="EMBL" id="CAADEX010000044">
    <property type="protein sequence ID" value="VFJ53885.1"/>
    <property type="molecule type" value="Genomic_DNA"/>
</dbReference>
<name>A0A450SG20_9GAMM</name>